<dbReference type="PANTHER" id="PTHR30024">
    <property type="entry name" value="ALIPHATIC SULFONATES-BINDING PROTEIN-RELATED"/>
    <property type="match status" value="1"/>
</dbReference>
<dbReference type="PANTHER" id="PTHR30024:SF47">
    <property type="entry name" value="TAURINE-BINDING PERIPLASMIC PROTEIN"/>
    <property type="match status" value="1"/>
</dbReference>
<name>A0ABZ0EE68_9BURK</name>
<reference evidence="6 7" key="1">
    <citation type="submission" date="2023-10" db="EMBL/GenBank/DDBJ databases">
        <title>Surface-active antibiotics is a multifunctional adaptation for post-fire microbes.</title>
        <authorList>
            <person name="Liu M.D."/>
            <person name="Du Y."/>
            <person name="Koupaei S.K."/>
            <person name="Kim N.R."/>
            <person name="Zhang W."/>
            <person name="Traxler M.F."/>
        </authorList>
    </citation>
    <scope>NUCLEOTIDE SEQUENCE [LARGE SCALE GENOMIC DNA]</scope>
    <source>
        <strain evidence="6 7">F3</strain>
    </source>
</reference>
<feature type="domain" description="SsuA/THI5-like" evidence="5">
    <location>
        <begin position="56"/>
        <end position="261"/>
    </location>
</feature>
<dbReference type="Gene3D" id="3.40.190.10">
    <property type="entry name" value="Periplasmic binding protein-like II"/>
    <property type="match status" value="2"/>
</dbReference>
<evidence type="ECO:0000256" key="2">
    <source>
        <dbReference type="ARBA" id="ARBA00010742"/>
    </source>
</evidence>
<evidence type="ECO:0000313" key="7">
    <source>
        <dbReference type="Proteomes" id="UP001302652"/>
    </source>
</evidence>
<comment type="subcellular location">
    <subcellularLocation>
        <location evidence="1">Periplasm</location>
    </subcellularLocation>
</comment>
<dbReference type="RefSeq" id="WP_317017824.1">
    <property type="nucleotide sequence ID" value="NZ_CP136512.1"/>
</dbReference>
<dbReference type="EMBL" id="CP136512">
    <property type="protein sequence ID" value="WOD15529.1"/>
    <property type="molecule type" value="Genomic_DNA"/>
</dbReference>
<organism evidence="6 7">
    <name type="scientific">Paraburkholderia kirstenboschensis</name>
    <dbReference type="NCBI Taxonomy" id="1245436"/>
    <lineage>
        <taxon>Bacteria</taxon>
        <taxon>Pseudomonadati</taxon>
        <taxon>Pseudomonadota</taxon>
        <taxon>Betaproteobacteria</taxon>
        <taxon>Burkholderiales</taxon>
        <taxon>Burkholderiaceae</taxon>
        <taxon>Paraburkholderia</taxon>
    </lineage>
</organism>
<comment type="similarity">
    <text evidence="2">Belongs to the bacterial solute-binding protein SsuA/TauA family.</text>
</comment>
<evidence type="ECO:0000256" key="3">
    <source>
        <dbReference type="ARBA" id="ARBA00022729"/>
    </source>
</evidence>
<keyword evidence="3 4" id="KW-0732">Signal</keyword>
<sequence>MKRIPLLKRAVLSAALTAGAVLGAAQTAQTAQAEPIRVGYWTSGVSLGFGAVLEAQKFLQQRGLDVQFVRFADVNAPNRALAANAIDFAFAAPAAAVFSTAAEGVPLKIVLATQPADVDFVVPDDSPIRTLAELRGKKVGMSPAGSSVAAIATAVLQGNDGIRSGDFSLVPGNESRLAQFLVQKQVDAAALRSVTIAQLQELKVRRLGSFSDQWKKLTKSDATPYIGVSAIRADYLDKHPQDVAKLIAGLRSALQWGATHQNDVAAILQKSANLPANDAQAYAVRWSDINRVTFEPIDLDTLKREHQIFVDGGVIKGRLPDDLFITGPYIASKSIQ</sequence>
<protein>
    <submittedName>
        <fullName evidence="6">ABC transporter substrate-binding protein</fullName>
    </submittedName>
</protein>
<gene>
    <name evidence="6" type="ORF">RW095_19855</name>
</gene>
<feature type="signal peptide" evidence="4">
    <location>
        <begin position="1"/>
        <end position="33"/>
    </location>
</feature>
<evidence type="ECO:0000256" key="1">
    <source>
        <dbReference type="ARBA" id="ARBA00004418"/>
    </source>
</evidence>
<dbReference type="SUPFAM" id="SSF53850">
    <property type="entry name" value="Periplasmic binding protein-like II"/>
    <property type="match status" value="1"/>
</dbReference>
<proteinExistence type="inferred from homology"/>
<dbReference type="Proteomes" id="UP001302652">
    <property type="component" value="Chromosome 2"/>
</dbReference>
<dbReference type="Pfam" id="PF09084">
    <property type="entry name" value="NMT1"/>
    <property type="match status" value="1"/>
</dbReference>
<dbReference type="InterPro" id="IPR015168">
    <property type="entry name" value="SsuA/THI5"/>
</dbReference>
<evidence type="ECO:0000256" key="4">
    <source>
        <dbReference type="SAM" id="SignalP"/>
    </source>
</evidence>
<keyword evidence="7" id="KW-1185">Reference proteome</keyword>
<feature type="chain" id="PRO_5046409250" evidence="4">
    <location>
        <begin position="34"/>
        <end position="336"/>
    </location>
</feature>
<evidence type="ECO:0000313" key="6">
    <source>
        <dbReference type="EMBL" id="WOD15529.1"/>
    </source>
</evidence>
<accession>A0ABZ0EE68</accession>
<evidence type="ECO:0000259" key="5">
    <source>
        <dbReference type="Pfam" id="PF09084"/>
    </source>
</evidence>